<protein>
    <submittedName>
        <fullName evidence="6">Glutamate/aspartate transport system substrate-binding protein</fullName>
    </submittedName>
</protein>
<dbReference type="STRING" id="1121117.SAMN02745977_02471"/>
<dbReference type="RefSeq" id="WP_200785800.1">
    <property type="nucleotide sequence ID" value="NZ_FOCW01000014.1"/>
</dbReference>
<evidence type="ECO:0000256" key="1">
    <source>
        <dbReference type="ARBA" id="ARBA00010333"/>
    </source>
</evidence>
<feature type="domain" description="Solute-binding protein family 3/N-terminal" evidence="5">
    <location>
        <begin position="59"/>
        <end position="289"/>
    </location>
</feature>
<dbReference type="SUPFAM" id="SSF53850">
    <property type="entry name" value="Periplasmic binding protein-like II"/>
    <property type="match status" value="1"/>
</dbReference>
<name>A0A1H8KV57_9BURK</name>
<organism evidence="6 7">
    <name type="scientific">Brachymonas denitrificans DSM 15123</name>
    <dbReference type="NCBI Taxonomy" id="1121117"/>
    <lineage>
        <taxon>Bacteria</taxon>
        <taxon>Pseudomonadati</taxon>
        <taxon>Pseudomonadota</taxon>
        <taxon>Betaproteobacteria</taxon>
        <taxon>Burkholderiales</taxon>
        <taxon>Comamonadaceae</taxon>
        <taxon>Brachymonas</taxon>
    </lineage>
</organism>
<dbReference type="PROSITE" id="PS51257">
    <property type="entry name" value="PROKAR_LIPOPROTEIN"/>
    <property type="match status" value="1"/>
</dbReference>
<feature type="signal peptide" evidence="4">
    <location>
        <begin position="1"/>
        <end position="24"/>
    </location>
</feature>
<dbReference type="PANTHER" id="PTHR30085:SF2">
    <property type="entry name" value="GLUTAMATE_ASPARTATE IMPORT SOLUTE-BINDING PROTEIN"/>
    <property type="match status" value="1"/>
</dbReference>
<dbReference type="GO" id="GO:0006865">
    <property type="term" value="P:amino acid transport"/>
    <property type="evidence" value="ECO:0007669"/>
    <property type="project" value="TreeGrafter"/>
</dbReference>
<reference evidence="6 7" key="1">
    <citation type="submission" date="2016-10" db="EMBL/GenBank/DDBJ databases">
        <authorList>
            <person name="de Groot N.N."/>
        </authorList>
    </citation>
    <scope>NUCLEOTIDE SEQUENCE [LARGE SCALE GENOMIC DNA]</scope>
    <source>
        <strain evidence="6 7">DSM 15123</strain>
    </source>
</reference>
<keyword evidence="3 4" id="KW-0732">Signal</keyword>
<dbReference type="Pfam" id="PF00497">
    <property type="entry name" value="SBP_bac_3"/>
    <property type="match status" value="1"/>
</dbReference>
<dbReference type="AlphaFoldDB" id="A0A1H8KV57"/>
<sequence>MRTQLMAVAGAALLVLAGCGQKDAGTSAPASAAADAGSAAAAAPAAAVDTLGKIKSSGVVNLGVRESSGLGYTLGNGKYVGFHTEMAERIVDDLKKELGTEIKINYQPITSQNRIPLLQNGTIDFECGSTTNNTARQKDADFAITTYVEEVRIATKANSGIKGVADLKGKTVVTTTGTTSVQTLRKNDRAQGLDFKEVMGKDHADSFLMLESGRADAFVMDGSILAANIAKSKSPKDFVLVGDALSVEPIACMLPKGDTKFKEAVDNSIKRQIADGSLEKLYDRWFLQPIPPANVTVGLPLSASTKDAWANPNNKPMEDYAK</sequence>
<dbReference type="EMBL" id="FOCW01000014">
    <property type="protein sequence ID" value="SEN96765.1"/>
    <property type="molecule type" value="Genomic_DNA"/>
</dbReference>
<dbReference type="SMART" id="SM00062">
    <property type="entry name" value="PBPb"/>
    <property type="match status" value="1"/>
</dbReference>
<dbReference type="InterPro" id="IPR051455">
    <property type="entry name" value="Bact_solute-bind_prot3"/>
</dbReference>
<evidence type="ECO:0000256" key="4">
    <source>
        <dbReference type="SAM" id="SignalP"/>
    </source>
</evidence>
<dbReference type="GO" id="GO:0030288">
    <property type="term" value="C:outer membrane-bounded periplasmic space"/>
    <property type="evidence" value="ECO:0007669"/>
    <property type="project" value="TreeGrafter"/>
</dbReference>
<evidence type="ECO:0000313" key="6">
    <source>
        <dbReference type="EMBL" id="SEN96765.1"/>
    </source>
</evidence>
<dbReference type="Proteomes" id="UP000199531">
    <property type="component" value="Unassembled WGS sequence"/>
</dbReference>
<evidence type="ECO:0000259" key="5">
    <source>
        <dbReference type="SMART" id="SM00062"/>
    </source>
</evidence>
<dbReference type="CDD" id="cd13688">
    <property type="entry name" value="PBP2_GltI_DEBP"/>
    <property type="match status" value="1"/>
</dbReference>
<evidence type="ECO:0000313" key="7">
    <source>
        <dbReference type="Proteomes" id="UP000199531"/>
    </source>
</evidence>
<accession>A0A1H8KV57</accession>
<dbReference type="PANTHER" id="PTHR30085">
    <property type="entry name" value="AMINO ACID ABC TRANSPORTER PERMEASE"/>
    <property type="match status" value="1"/>
</dbReference>
<comment type="similarity">
    <text evidence="1">Belongs to the bacterial solute-binding protein 3 family.</text>
</comment>
<dbReference type="GO" id="GO:0005576">
    <property type="term" value="C:extracellular region"/>
    <property type="evidence" value="ECO:0007669"/>
    <property type="project" value="TreeGrafter"/>
</dbReference>
<evidence type="ECO:0000256" key="2">
    <source>
        <dbReference type="ARBA" id="ARBA00022448"/>
    </source>
</evidence>
<gene>
    <name evidence="6" type="ORF">SAMN02745977_02471</name>
</gene>
<keyword evidence="2" id="KW-0813">Transport</keyword>
<dbReference type="Gene3D" id="3.40.190.10">
    <property type="entry name" value="Periplasmic binding protein-like II"/>
    <property type="match status" value="2"/>
</dbReference>
<proteinExistence type="inferred from homology"/>
<feature type="chain" id="PRO_5011697679" evidence="4">
    <location>
        <begin position="25"/>
        <end position="322"/>
    </location>
</feature>
<keyword evidence="7" id="KW-1185">Reference proteome</keyword>
<evidence type="ECO:0000256" key="3">
    <source>
        <dbReference type="ARBA" id="ARBA00022729"/>
    </source>
</evidence>
<dbReference type="InterPro" id="IPR001638">
    <property type="entry name" value="Solute-binding_3/MltF_N"/>
</dbReference>